<accession>U7QPQ5</accession>
<keyword evidence="2" id="KW-1185">Reference proteome</keyword>
<evidence type="ECO:0000313" key="2">
    <source>
        <dbReference type="Proteomes" id="UP000017127"/>
    </source>
</evidence>
<reference evidence="1 2" key="1">
    <citation type="journal article" date="2013" name="Front. Microbiol.">
        <title>Comparative genomic analyses of the cyanobacterium, Lyngbya aestuarii BL J, a powerful hydrogen producer.</title>
        <authorList>
            <person name="Kothari A."/>
            <person name="Vaughn M."/>
            <person name="Garcia-Pichel F."/>
        </authorList>
    </citation>
    <scope>NUCLEOTIDE SEQUENCE [LARGE SCALE GENOMIC DNA]</scope>
    <source>
        <strain evidence="1 2">BL J</strain>
    </source>
</reference>
<evidence type="ECO:0000313" key="1">
    <source>
        <dbReference type="EMBL" id="ERT09934.1"/>
    </source>
</evidence>
<gene>
    <name evidence="1" type="ORF">M595_0235</name>
</gene>
<organism evidence="1 2">
    <name type="scientific">Lyngbya aestuarii BL J</name>
    <dbReference type="NCBI Taxonomy" id="1348334"/>
    <lineage>
        <taxon>Bacteria</taxon>
        <taxon>Bacillati</taxon>
        <taxon>Cyanobacteriota</taxon>
        <taxon>Cyanophyceae</taxon>
        <taxon>Oscillatoriophycideae</taxon>
        <taxon>Oscillatoriales</taxon>
        <taxon>Microcoleaceae</taxon>
        <taxon>Lyngbya</taxon>
    </lineage>
</organism>
<dbReference type="EMBL" id="AUZM01000001">
    <property type="protein sequence ID" value="ERT09934.1"/>
    <property type="molecule type" value="Genomic_DNA"/>
</dbReference>
<comment type="caution">
    <text evidence="1">The sequence shown here is derived from an EMBL/GenBank/DDBJ whole genome shotgun (WGS) entry which is preliminary data.</text>
</comment>
<proteinExistence type="predicted"/>
<name>U7QPQ5_9CYAN</name>
<dbReference type="Proteomes" id="UP000017127">
    <property type="component" value="Unassembled WGS sequence"/>
</dbReference>
<dbReference type="AlphaFoldDB" id="U7QPQ5"/>
<sequence>MINILAATEKTEQDFKIKLSIRCDRNSIKPLCLLIAQISEGQPEHVSDRLSYDQLISICQVLQFIENSQIITPSKTLQS</sequence>
<protein>
    <submittedName>
        <fullName evidence="1">Uncharacterized protein</fullName>
    </submittedName>
</protein>